<dbReference type="GO" id="GO:0008276">
    <property type="term" value="F:protein methyltransferase activity"/>
    <property type="evidence" value="ECO:0007669"/>
    <property type="project" value="TreeGrafter"/>
</dbReference>
<dbReference type="Gene3D" id="3.40.50.150">
    <property type="entry name" value="Vaccinia Virus protein VP39"/>
    <property type="match status" value="1"/>
</dbReference>
<dbReference type="VEuPathDB" id="FungiDB:BD410DRAFT_863315"/>
<feature type="domain" description="Methyltransferase small" evidence="7">
    <location>
        <begin position="43"/>
        <end position="136"/>
    </location>
</feature>
<keyword evidence="6" id="KW-0539">Nucleus</keyword>
<dbReference type="InterPro" id="IPR052190">
    <property type="entry name" value="Euk-Arch_PrmC-MTase"/>
</dbReference>
<evidence type="ECO:0000256" key="3">
    <source>
        <dbReference type="ARBA" id="ARBA00022603"/>
    </source>
</evidence>
<dbReference type="GO" id="GO:0003676">
    <property type="term" value="F:nucleic acid binding"/>
    <property type="evidence" value="ECO:0007669"/>
    <property type="project" value="InterPro"/>
</dbReference>
<keyword evidence="4 8" id="KW-0808">Transferase</keyword>
<dbReference type="GO" id="GO:0008757">
    <property type="term" value="F:S-adenosylmethionine-dependent methyltransferase activity"/>
    <property type="evidence" value="ECO:0007669"/>
    <property type="project" value="TreeGrafter"/>
</dbReference>
<dbReference type="Pfam" id="PF05175">
    <property type="entry name" value="MTS"/>
    <property type="match status" value="1"/>
</dbReference>
<dbReference type="OrthoDB" id="406152at2759"/>
<dbReference type="InterPro" id="IPR007848">
    <property type="entry name" value="Small_mtfrase_dom"/>
</dbReference>
<keyword evidence="3 8" id="KW-0489">Methyltransferase</keyword>
<gene>
    <name evidence="8" type="ORF">BD410DRAFT_863315</name>
</gene>
<comment type="similarity">
    <text evidence="2">Belongs to the eukaryotic/archaeal PrmC-related family.</text>
</comment>
<evidence type="ECO:0000256" key="5">
    <source>
        <dbReference type="ARBA" id="ARBA00022691"/>
    </source>
</evidence>
<dbReference type="SUPFAM" id="SSF53335">
    <property type="entry name" value="S-adenosyl-L-methionine-dependent methyltransferases"/>
    <property type="match status" value="1"/>
</dbReference>
<dbReference type="Proteomes" id="UP000294933">
    <property type="component" value="Unassembled WGS sequence"/>
</dbReference>
<dbReference type="InterPro" id="IPR002052">
    <property type="entry name" value="DNA_methylase_N6_adenine_CS"/>
</dbReference>
<dbReference type="InterPro" id="IPR029063">
    <property type="entry name" value="SAM-dependent_MTases_sf"/>
</dbReference>
<keyword evidence="9" id="KW-1185">Reference proteome</keyword>
<evidence type="ECO:0000313" key="9">
    <source>
        <dbReference type="Proteomes" id="UP000294933"/>
    </source>
</evidence>
<evidence type="ECO:0000256" key="2">
    <source>
        <dbReference type="ARBA" id="ARBA00006149"/>
    </source>
</evidence>
<dbReference type="GO" id="GO:0035657">
    <property type="term" value="C:eRF1 methyltransferase complex"/>
    <property type="evidence" value="ECO:0007669"/>
    <property type="project" value="TreeGrafter"/>
</dbReference>
<name>A0A4Y7QN02_9AGAM</name>
<evidence type="ECO:0000256" key="4">
    <source>
        <dbReference type="ARBA" id="ARBA00022679"/>
    </source>
</evidence>
<reference evidence="8 9" key="1">
    <citation type="submission" date="2018-06" db="EMBL/GenBank/DDBJ databases">
        <title>A transcriptomic atlas of mushroom development highlights an independent origin of complex multicellularity.</title>
        <authorList>
            <consortium name="DOE Joint Genome Institute"/>
            <person name="Krizsan K."/>
            <person name="Almasi E."/>
            <person name="Merenyi Z."/>
            <person name="Sahu N."/>
            <person name="Viragh M."/>
            <person name="Koszo T."/>
            <person name="Mondo S."/>
            <person name="Kiss B."/>
            <person name="Balint B."/>
            <person name="Kues U."/>
            <person name="Barry K."/>
            <person name="Hegedus J.C."/>
            <person name="Henrissat B."/>
            <person name="Johnson J."/>
            <person name="Lipzen A."/>
            <person name="Ohm R."/>
            <person name="Nagy I."/>
            <person name="Pangilinan J."/>
            <person name="Yan J."/>
            <person name="Xiong Y."/>
            <person name="Grigoriev I.V."/>
            <person name="Hibbett D.S."/>
            <person name="Nagy L.G."/>
        </authorList>
    </citation>
    <scope>NUCLEOTIDE SEQUENCE [LARGE SCALE GENOMIC DNA]</scope>
    <source>
        <strain evidence="8 9">SZMC22713</strain>
    </source>
</reference>
<dbReference type="FunFam" id="3.40.50.150:FF:000077">
    <property type="entry name" value="HemK methyltransferase family member 2"/>
    <property type="match status" value="1"/>
</dbReference>
<accession>A0A4Y7QN02</accession>
<evidence type="ECO:0000256" key="1">
    <source>
        <dbReference type="ARBA" id="ARBA00004123"/>
    </source>
</evidence>
<dbReference type="NCBIfam" id="TIGR00537">
    <property type="entry name" value="hemK_rel_arch"/>
    <property type="match status" value="1"/>
</dbReference>
<dbReference type="GO" id="GO:0005634">
    <property type="term" value="C:nucleus"/>
    <property type="evidence" value="ECO:0007669"/>
    <property type="project" value="UniProtKB-SubCell"/>
</dbReference>
<comment type="subcellular location">
    <subcellularLocation>
        <location evidence="1">Nucleus</location>
    </subcellularLocation>
</comment>
<evidence type="ECO:0000259" key="7">
    <source>
        <dbReference type="Pfam" id="PF05175"/>
    </source>
</evidence>
<dbReference type="InterPro" id="IPR004557">
    <property type="entry name" value="PrmC-related"/>
</dbReference>
<sequence length="220" mass="23973">MLPTPDLSHLTKEDFIRVYEPAEDTFILLDGLENDAVELQNLDPKICLEIGSGSGCVSAFVGKLLGSSRCLYLTTDINPYASKCTVSTGKQNAVPIESITASLDSPLALRLRRNVDLLIFNPPYVPTSSEEADAAQESRGIGGSWAGGTDGMEITGLFLNNLPNLLSTNGRFYLVGVAVNNISAIHQNLRGLRLDGKVILHRRAGREHLYVMKFMRILTP</sequence>
<dbReference type="AlphaFoldDB" id="A0A4Y7QN02"/>
<proteinExistence type="inferred from homology"/>
<organism evidence="8 9">
    <name type="scientific">Rickenella mellea</name>
    <dbReference type="NCBI Taxonomy" id="50990"/>
    <lineage>
        <taxon>Eukaryota</taxon>
        <taxon>Fungi</taxon>
        <taxon>Dikarya</taxon>
        <taxon>Basidiomycota</taxon>
        <taxon>Agaricomycotina</taxon>
        <taxon>Agaricomycetes</taxon>
        <taxon>Hymenochaetales</taxon>
        <taxon>Rickenellaceae</taxon>
        <taxon>Rickenella</taxon>
    </lineage>
</organism>
<evidence type="ECO:0000256" key="6">
    <source>
        <dbReference type="ARBA" id="ARBA00023242"/>
    </source>
</evidence>
<dbReference type="PANTHER" id="PTHR45875:SF1">
    <property type="entry name" value="METHYLTRANSFERASE N6AMT1"/>
    <property type="match status" value="1"/>
</dbReference>
<dbReference type="STRING" id="50990.A0A4Y7QN02"/>
<dbReference type="PROSITE" id="PS00092">
    <property type="entry name" value="N6_MTASE"/>
    <property type="match status" value="1"/>
</dbReference>
<dbReference type="GO" id="GO:0032259">
    <property type="term" value="P:methylation"/>
    <property type="evidence" value="ECO:0007669"/>
    <property type="project" value="UniProtKB-KW"/>
</dbReference>
<keyword evidence="5" id="KW-0949">S-adenosyl-L-methionine</keyword>
<dbReference type="EMBL" id="ML170157">
    <property type="protein sequence ID" value="TDL28756.1"/>
    <property type="molecule type" value="Genomic_DNA"/>
</dbReference>
<evidence type="ECO:0000313" key="8">
    <source>
        <dbReference type="EMBL" id="TDL28756.1"/>
    </source>
</evidence>
<dbReference type="PANTHER" id="PTHR45875">
    <property type="entry name" value="METHYLTRANSFERASE N6AMT1"/>
    <property type="match status" value="1"/>
</dbReference>
<protein>
    <submittedName>
        <fullName evidence="8">S-adenosyl-L-methionine-dependent methyltransferase</fullName>
    </submittedName>
</protein>